<organism evidence="1 2">
    <name type="scientific">Streptomyces althioticus subsp. attaecolombicae</name>
    <dbReference type="NCBI Taxonomy" id="3075534"/>
    <lineage>
        <taxon>Bacteria</taxon>
        <taxon>Bacillati</taxon>
        <taxon>Actinomycetota</taxon>
        <taxon>Actinomycetes</taxon>
        <taxon>Kitasatosporales</taxon>
        <taxon>Streptomycetaceae</taxon>
        <taxon>Streptomyces</taxon>
        <taxon>Streptomyces althioticus group</taxon>
    </lineage>
</organism>
<dbReference type="RefSeq" id="WP_337675037.1">
    <property type="nucleotide sequence ID" value="NZ_JAVSGH010000033.1"/>
</dbReference>
<proteinExistence type="predicted"/>
<name>A0ABU3I6E2_9ACTN</name>
<dbReference type="Proteomes" id="UP001181313">
    <property type="component" value="Unassembled WGS sequence"/>
</dbReference>
<reference evidence="1" key="1">
    <citation type="submission" date="2024-05" db="EMBL/GenBank/DDBJ databases">
        <title>30 novel species of actinomycetes from the DSMZ collection.</title>
        <authorList>
            <person name="Nouioui I."/>
        </authorList>
    </citation>
    <scope>NUCLEOTIDE SEQUENCE</scope>
    <source>
        <strain evidence="1">DSM 41972</strain>
    </source>
</reference>
<sequence>MTPDSLREEVERHRLVNLTGPLGIGKSYLAARIPSASVVDLSRPGASETVSAALAGAAREILVLDNADGAPALAALEPVRTRRGGRTAPVLVVSRRSLLTRPGWTGTGVEPREVPAWDDERIRNLAVDARLHDARSQDLVVRLAAGNPLIAGAVCRALHTGAPPTAAGAVAHHVAREITDRLSRERPAGEWRDALPELATVRWGDEELLGTDPALFGTLGTLSVVTSTELGLGIAEPFRTVIETAHRWRRPATHRGTRSAALAHRQRLLAAEDTAEQRSRQAEGIMALSPDDVVREALFAGGSYEGTVHTAAADDADTVGALMHAWARSGGMDTRRTDRLVEQWLRDDPASFQLFRDGDGRAIGLASTLHVAEDTIDSVEPLLQQHTDRLLGRRERPAGWLLGAAYCPDRGAHSRLLRHLLRQVIAGGLLLTVSTPSPHYQGLLRALRFRRHGPATEDVYRCGRKPEIYSQDFGPQALPVWTEKLAAVSPPAEAPQPPARHVAQALADIGDPDRLAGSPLLSLPHLSTVTDLRERLREAVHTLEASDSTEEAEAGWILAHYYLGPRRTHLQLARSLHLSRATYFRRLRHGLDVLGRTLASGPEDT</sequence>
<gene>
    <name evidence="1" type="ORF">ROS62_23215</name>
</gene>
<keyword evidence="2" id="KW-1185">Reference proteome</keyword>
<evidence type="ECO:0000313" key="2">
    <source>
        <dbReference type="Proteomes" id="UP001181313"/>
    </source>
</evidence>
<protein>
    <submittedName>
        <fullName evidence="1">Uncharacterized protein</fullName>
    </submittedName>
</protein>
<accession>A0ABU3I6E2</accession>
<comment type="caution">
    <text evidence="1">The sequence shown here is derived from an EMBL/GenBank/DDBJ whole genome shotgun (WGS) entry which is preliminary data.</text>
</comment>
<dbReference type="EMBL" id="JAVSGH010000033">
    <property type="protein sequence ID" value="MDT3727631.1"/>
    <property type="molecule type" value="Genomic_DNA"/>
</dbReference>
<evidence type="ECO:0000313" key="1">
    <source>
        <dbReference type="EMBL" id="MDT3727631.1"/>
    </source>
</evidence>